<evidence type="ECO:0000313" key="6">
    <source>
        <dbReference type="Proteomes" id="UP000193884"/>
    </source>
</evidence>
<gene>
    <name evidence="4" type="ORF">BST63_05720</name>
    <name evidence="3" type="ORF">BSZ18_26225</name>
</gene>
<dbReference type="Proteomes" id="UP000193884">
    <property type="component" value="Unassembled WGS sequence"/>
</dbReference>
<comment type="caution">
    <text evidence="3">The sequence shown here is derived from an EMBL/GenBank/DDBJ whole genome shotgun (WGS) entry which is preliminary data.</text>
</comment>
<evidence type="ECO:0000313" key="3">
    <source>
        <dbReference type="EMBL" id="OSJ05021.1"/>
    </source>
</evidence>
<dbReference type="InterPro" id="IPR025493">
    <property type="entry name" value="DUF4384"/>
</dbReference>
<accession>A0A1X3FHV5</accession>
<evidence type="ECO:0000313" key="4">
    <source>
        <dbReference type="EMBL" id="OSJ33411.1"/>
    </source>
</evidence>
<feature type="chain" id="PRO_5011183035" description="DUF4384 domain-containing protein" evidence="1">
    <location>
        <begin position="29"/>
        <end position="215"/>
    </location>
</feature>
<dbReference type="RefSeq" id="WP_026233409.1">
    <property type="nucleotide sequence ID" value="NZ_JAFBBN010000001.1"/>
</dbReference>
<evidence type="ECO:0000256" key="1">
    <source>
        <dbReference type="SAM" id="SignalP"/>
    </source>
</evidence>
<organism evidence="3 5">
    <name type="scientific">Bradyrhizobium canariense</name>
    <dbReference type="NCBI Taxonomy" id="255045"/>
    <lineage>
        <taxon>Bacteria</taxon>
        <taxon>Pseudomonadati</taxon>
        <taxon>Pseudomonadota</taxon>
        <taxon>Alphaproteobacteria</taxon>
        <taxon>Hyphomicrobiales</taxon>
        <taxon>Nitrobacteraceae</taxon>
        <taxon>Bradyrhizobium</taxon>
    </lineage>
</organism>
<dbReference type="OrthoDB" id="9149554at2"/>
<dbReference type="EMBL" id="NAFI01000183">
    <property type="protein sequence ID" value="OSJ05021.1"/>
    <property type="molecule type" value="Genomic_DNA"/>
</dbReference>
<proteinExistence type="predicted"/>
<dbReference type="Proteomes" id="UP000193553">
    <property type="component" value="Unassembled WGS sequence"/>
</dbReference>
<dbReference type="Pfam" id="PF14326">
    <property type="entry name" value="DUF4384"/>
    <property type="match status" value="1"/>
</dbReference>
<dbReference type="EMBL" id="NAFK01000135">
    <property type="protein sequence ID" value="OSJ33411.1"/>
    <property type="molecule type" value="Genomic_DNA"/>
</dbReference>
<protein>
    <recommendedName>
        <fullName evidence="2">DUF4384 domain-containing protein</fullName>
    </recommendedName>
</protein>
<sequence length="215" mass="23388">MPSSQSIRRKRAWFAFLLLQAGSGPASAAPLPTGALHIGTTYVPWLWPAQAVRRQTNTASVSLQILPSQTVNVGAKVSFGVTARRPGYLILVDVDSEGRMSQIFPTPELLAQSNERDINLVKPGVEFVVPAPAARQRGFEYVVAPPTGSAVMIAILSELRVQLLDLPDMPRKLEGQADALSYLSAWTSELRVPDNSSGKLVTNNWSFDVKSYSIK</sequence>
<keyword evidence="1" id="KW-0732">Signal</keyword>
<evidence type="ECO:0000259" key="2">
    <source>
        <dbReference type="Pfam" id="PF14326"/>
    </source>
</evidence>
<keyword evidence="6" id="KW-1185">Reference proteome</keyword>
<feature type="signal peptide" evidence="1">
    <location>
        <begin position="1"/>
        <end position="28"/>
    </location>
</feature>
<evidence type="ECO:0000313" key="5">
    <source>
        <dbReference type="Proteomes" id="UP000193553"/>
    </source>
</evidence>
<reference evidence="5 6" key="1">
    <citation type="submission" date="2017-03" db="EMBL/GenBank/DDBJ databases">
        <title>Whole genome sequences of fourteen strains of Bradyrhizobium canariense and one strain of Bradyrhizobium japonicum isolated from Lupinus (Papilionoideae: Genisteae) species in Algeria.</title>
        <authorList>
            <person name="Crovadore J."/>
            <person name="Chekireb D."/>
            <person name="Brachmann A."/>
            <person name="Chablais R."/>
            <person name="Cochard B."/>
            <person name="Lefort F."/>
        </authorList>
    </citation>
    <scope>NUCLEOTIDE SEQUENCE [LARGE SCALE GENOMIC DNA]</scope>
    <source>
        <strain evidence="3 5">UBMA195</strain>
        <strain evidence="4 6">UBMAN05</strain>
    </source>
</reference>
<feature type="domain" description="DUF4384" evidence="2">
    <location>
        <begin position="71"/>
        <end position="158"/>
    </location>
</feature>
<name>A0A1X3FHV5_9BRAD</name>
<dbReference type="AlphaFoldDB" id="A0A1X3FHV5"/>